<organism evidence="2 3">
    <name type="scientific">Gigaspora margarita</name>
    <dbReference type="NCBI Taxonomy" id="4874"/>
    <lineage>
        <taxon>Eukaryota</taxon>
        <taxon>Fungi</taxon>
        <taxon>Fungi incertae sedis</taxon>
        <taxon>Mucoromycota</taxon>
        <taxon>Glomeromycotina</taxon>
        <taxon>Glomeromycetes</taxon>
        <taxon>Diversisporales</taxon>
        <taxon>Gigasporaceae</taxon>
        <taxon>Gigaspora</taxon>
    </lineage>
</organism>
<dbReference type="OrthoDB" id="2325068at2759"/>
<dbReference type="EMBL" id="WTPW01001192">
    <property type="protein sequence ID" value="KAF0450131.1"/>
    <property type="molecule type" value="Genomic_DNA"/>
</dbReference>
<feature type="chain" id="PRO_5034197428" evidence="1">
    <location>
        <begin position="26"/>
        <end position="133"/>
    </location>
</feature>
<name>A0A8H4A8L8_GIGMA</name>
<reference evidence="2 3" key="1">
    <citation type="journal article" date="2019" name="Environ. Microbiol.">
        <title>At the nexus of three kingdoms: the genome of the mycorrhizal fungus Gigaspora margarita provides insights into plant, endobacterial and fungal interactions.</title>
        <authorList>
            <person name="Venice F."/>
            <person name="Ghignone S."/>
            <person name="Salvioli di Fossalunga A."/>
            <person name="Amselem J."/>
            <person name="Novero M."/>
            <person name="Xianan X."/>
            <person name="Sedzielewska Toro K."/>
            <person name="Morin E."/>
            <person name="Lipzen A."/>
            <person name="Grigoriev I.V."/>
            <person name="Henrissat B."/>
            <person name="Martin F.M."/>
            <person name="Bonfante P."/>
        </authorList>
    </citation>
    <scope>NUCLEOTIDE SEQUENCE [LARGE SCALE GENOMIC DNA]</scope>
    <source>
        <strain evidence="2 3">BEG34</strain>
    </source>
</reference>
<comment type="caution">
    <text evidence="2">The sequence shown here is derived from an EMBL/GenBank/DDBJ whole genome shotgun (WGS) entry which is preliminary data.</text>
</comment>
<dbReference type="Proteomes" id="UP000439903">
    <property type="component" value="Unassembled WGS sequence"/>
</dbReference>
<gene>
    <name evidence="2" type="ORF">F8M41_002261</name>
</gene>
<accession>A0A8H4A8L8</accession>
<protein>
    <submittedName>
        <fullName evidence="2">Uncharacterized protein</fullName>
    </submittedName>
</protein>
<evidence type="ECO:0000256" key="1">
    <source>
        <dbReference type="SAM" id="SignalP"/>
    </source>
</evidence>
<dbReference type="AlphaFoldDB" id="A0A8H4A8L8"/>
<feature type="signal peptide" evidence="1">
    <location>
        <begin position="1"/>
        <end position="25"/>
    </location>
</feature>
<keyword evidence="1" id="KW-0732">Signal</keyword>
<keyword evidence="3" id="KW-1185">Reference proteome</keyword>
<evidence type="ECO:0000313" key="2">
    <source>
        <dbReference type="EMBL" id="KAF0450131.1"/>
    </source>
</evidence>
<sequence>MKLQSFYIIAILICVYITLAPTIEAYTVSISLQTDADLCRIWAEDSNGNRIAGDGDYYECTDFEKMESFSLQNETYWVHAKVQGSTEDEKVRGPYDTDTCFIIDGTVFDWDFYQTKCFTVHPSLLLPVPKKSY</sequence>
<evidence type="ECO:0000313" key="3">
    <source>
        <dbReference type="Proteomes" id="UP000439903"/>
    </source>
</evidence>
<proteinExistence type="predicted"/>